<evidence type="ECO:0000313" key="4">
    <source>
        <dbReference type="Proteomes" id="UP001164374"/>
    </source>
</evidence>
<reference evidence="3" key="1">
    <citation type="journal article" date="2023" name="Front. Microbiol.">
        <title>Ralstonia chuxiongensis sp. nov., Ralstonia mojiangensis sp. nov., and Ralstonia soli sp. nov., isolated from tobacco fields, are three novel species in the family Burkholderiaceae.</title>
        <authorList>
            <person name="Lu C.H."/>
            <person name="Zhang Y.Y."/>
            <person name="Jiang N."/>
            <person name="Chen W."/>
            <person name="Shao X."/>
            <person name="Zhao Z.M."/>
            <person name="Lu W.L."/>
            <person name="Hu X."/>
            <person name="Xi Y.X."/>
            <person name="Zou S.Y."/>
            <person name="Wei Q.J."/>
            <person name="Lin Z.L."/>
            <person name="Gong L."/>
            <person name="Gai X.T."/>
            <person name="Zhang L.Q."/>
            <person name="Li J.Y."/>
            <person name="Jin Y."/>
            <person name="Xia Z.Y."/>
        </authorList>
    </citation>
    <scope>NUCLEOTIDE SEQUENCE</scope>
    <source>
        <strain evidence="3">22TCCZM01-4</strain>
    </source>
</reference>
<dbReference type="AlphaFoldDB" id="A0AAE3I6Z9"/>
<reference evidence="3" key="2">
    <citation type="submission" date="2023-02" db="EMBL/GenBank/DDBJ databases">
        <authorList>
            <person name="Lu C.-H."/>
        </authorList>
    </citation>
    <scope>NUCLEOTIDE SEQUENCE</scope>
    <source>
        <strain evidence="3">22TCCZM01-4</strain>
    </source>
</reference>
<feature type="signal peptide" evidence="2">
    <location>
        <begin position="1"/>
        <end position="36"/>
    </location>
</feature>
<evidence type="ECO:0000313" key="3">
    <source>
        <dbReference type="EMBL" id="MCT7318327.1"/>
    </source>
</evidence>
<name>A0AAE3I6Z9_9RALS</name>
<accession>A0AAE3I6Z9</accession>
<evidence type="ECO:0000256" key="1">
    <source>
        <dbReference type="SAM" id="MobiDB-lite"/>
    </source>
</evidence>
<proteinExistence type="predicted"/>
<protein>
    <submittedName>
        <fullName evidence="3">Glycoprotein</fullName>
    </submittedName>
</protein>
<dbReference type="Proteomes" id="UP001164374">
    <property type="component" value="Unassembled WGS sequence"/>
</dbReference>
<dbReference type="RefSeq" id="WP_260800537.1">
    <property type="nucleotide sequence ID" value="NZ_JAOCQJ010000005.1"/>
</dbReference>
<feature type="compositionally biased region" description="Low complexity" evidence="1">
    <location>
        <begin position="64"/>
        <end position="78"/>
    </location>
</feature>
<evidence type="ECO:0000256" key="2">
    <source>
        <dbReference type="SAM" id="SignalP"/>
    </source>
</evidence>
<feature type="region of interest" description="Disordered" evidence="1">
    <location>
        <begin position="38"/>
        <end position="78"/>
    </location>
</feature>
<feature type="compositionally biased region" description="Low complexity" evidence="1">
    <location>
        <begin position="38"/>
        <end position="53"/>
    </location>
</feature>
<gene>
    <name evidence="3" type="ORF">N5I87_20105</name>
</gene>
<feature type="compositionally biased region" description="Pro residues" evidence="1">
    <location>
        <begin position="54"/>
        <end position="63"/>
    </location>
</feature>
<organism evidence="3 4">
    <name type="scientific">Ralstonia mojiangensis</name>
    <dbReference type="NCBI Taxonomy" id="2953895"/>
    <lineage>
        <taxon>Bacteria</taxon>
        <taxon>Pseudomonadati</taxon>
        <taxon>Pseudomonadota</taxon>
        <taxon>Betaproteobacteria</taxon>
        <taxon>Burkholderiales</taxon>
        <taxon>Burkholderiaceae</taxon>
        <taxon>Ralstonia</taxon>
    </lineage>
</organism>
<dbReference type="EMBL" id="JAOCQJ010000005">
    <property type="protein sequence ID" value="MCT7318327.1"/>
    <property type="molecule type" value="Genomic_DNA"/>
</dbReference>
<feature type="chain" id="PRO_5041957633" evidence="2">
    <location>
        <begin position="37"/>
        <end position="137"/>
    </location>
</feature>
<sequence>MPSLSPPTGSLSRRTTRLLIAVSVLAALVALPRAHASTPPAAAAAPASGRPPVAAAPPAPIPIPAAKTTKATKATTVASPAPTCQAIMRRLSGSLAATPSTADKPGTVMIDVDKAGVMMACSHSDSIAIPVPGGKPR</sequence>
<comment type="caution">
    <text evidence="3">The sequence shown here is derived from an EMBL/GenBank/DDBJ whole genome shotgun (WGS) entry which is preliminary data.</text>
</comment>
<keyword evidence="2" id="KW-0732">Signal</keyword>